<evidence type="ECO:0000256" key="4">
    <source>
        <dbReference type="ARBA" id="ARBA00022723"/>
    </source>
</evidence>
<keyword evidence="7" id="KW-0238">DNA-binding</keyword>
<keyword evidence="6" id="KW-0799">Topoisomerase</keyword>
<evidence type="ECO:0000256" key="3">
    <source>
        <dbReference type="ARBA" id="ARBA00012891"/>
    </source>
</evidence>
<organism evidence="11">
    <name type="scientific">Mimiviridae sp. ChoanoV1</name>
    <dbReference type="NCBI Taxonomy" id="2596887"/>
    <lineage>
        <taxon>Viruses</taxon>
        <taxon>Varidnaviria</taxon>
        <taxon>Bamfordvirae</taxon>
        <taxon>Nucleocytoviricota</taxon>
        <taxon>Megaviricetes</taxon>
        <taxon>Imitervirales</taxon>
        <taxon>Schizomimiviridae</taxon>
    </lineage>
</organism>
<dbReference type="InterPro" id="IPR003601">
    <property type="entry name" value="Topo_IA_2"/>
</dbReference>
<dbReference type="GO" id="GO:0046872">
    <property type="term" value="F:metal ion binding"/>
    <property type="evidence" value="ECO:0007669"/>
    <property type="project" value="UniProtKB-KW"/>
</dbReference>
<dbReference type="InterPro" id="IPR000380">
    <property type="entry name" value="Topo_IA"/>
</dbReference>
<reference evidence="11" key="1">
    <citation type="submission" date="2018-11" db="EMBL/GenBank/DDBJ databases">
        <title>A distinct lineage of giant viruses engineers rhodopsin photosystems in predatory marine eukaryotes.</title>
        <authorList>
            <person name="Needham D.M."/>
            <person name="Yoshizawa S."/>
            <person name="Hosaka T."/>
            <person name="Poirier C."/>
            <person name="Choi C.-J."/>
            <person name="Hehenberger E."/>
            <person name="Irwin N.A.T."/>
            <person name="Wilken S."/>
            <person name="Yung C.-M."/>
            <person name="Bachy C."/>
            <person name="Kurihara R."/>
            <person name="Nakajima Y."/>
            <person name="Kojima K."/>
            <person name="Kimura-Someya T."/>
            <person name="Leonard G."/>
            <person name="Malmstrom R.R."/>
            <person name="Mende D."/>
            <person name="Olson D.K."/>
            <person name="Sudo Y."/>
            <person name="Sudek S."/>
            <person name="Richards T.A."/>
            <person name="DeLong E.F."/>
            <person name="Keeling P.J."/>
            <person name="Santoro A.E."/>
            <person name="Shirouzu M."/>
            <person name="Iwasaki W."/>
            <person name="Worden A.Z."/>
        </authorList>
    </citation>
    <scope>NUCLEOTIDE SEQUENCE</scope>
</reference>
<dbReference type="InterPro" id="IPR028612">
    <property type="entry name" value="Topoisom_1_IA"/>
</dbReference>
<feature type="domain" description="Toprim" evidence="9">
    <location>
        <begin position="3"/>
        <end position="113"/>
    </location>
</feature>
<dbReference type="Pfam" id="PF01131">
    <property type="entry name" value="Topoisom_bac"/>
    <property type="match status" value="2"/>
</dbReference>
<dbReference type="InterPro" id="IPR003602">
    <property type="entry name" value="Topo_IA_DNA-bd_dom"/>
</dbReference>
<evidence type="ECO:0000256" key="5">
    <source>
        <dbReference type="ARBA" id="ARBA00022842"/>
    </source>
</evidence>
<dbReference type="SMART" id="SM00437">
    <property type="entry name" value="TOP1Ac"/>
    <property type="match status" value="1"/>
</dbReference>
<dbReference type="InterPro" id="IPR005733">
    <property type="entry name" value="TopoI_bac-type"/>
</dbReference>
<dbReference type="PANTHER" id="PTHR42785">
    <property type="entry name" value="DNA TOPOISOMERASE, TYPE IA, CORE"/>
    <property type="match status" value="1"/>
</dbReference>
<evidence type="ECO:0000256" key="6">
    <source>
        <dbReference type="ARBA" id="ARBA00023029"/>
    </source>
</evidence>
<dbReference type="InterPro" id="IPR013826">
    <property type="entry name" value="Topo_IA_cen_sub3"/>
</dbReference>
<dbReference type="PRINTS" id="PR00417">
    <property type="entry name" value="PRTPISMRASEI"/>
</dbReference>
<dbReference type="EC" id="5.6.2.1" evidence="3"/>
<evidence type="ECO:0000256" key="2">
    <source>
        <dbReference type="ARBA" id="ARBA00009446"/>
    </source>
</evidence>
<dbReference type="InterPro" id="IPR023406">
    <property type="entry name" value="Topo_IA_AS"/>
</dbReference>
<dbReference type="InterPro" id="IPR023405">
    <property type="entry name" value="Topo_IA_core_domain"/>
</dbReference>
<dbReference type="SMART" id="SM00436">
    <property type="entry name" value="TOP1Bc"/>
    <property type="match status" value="1"/>
</dbReference>
<evidence type="ECO:0000256" key="8">
    <source>
        <dbReference type="ARBA" id="ARBA00023235"/>
    </source>
</evidence>
<dbReference type="CDD" id="cd03363">
    <property type="entry name" value="TOPRIM_TopoIA_TopoI"/>
    <property type="match status" value="1"/>
</dbReference>
<keyword evidence="8 11" id="KW-0413">Isomerase</keyword>
<dbReference type="Gene3D" id="1.10.460.10">
    <property type="entry name" value="Topoisomerase I, domain 2"/>
    <property type="match status" value="2"/>
</dbReference>
<comment type="similarity">
    <text evidence="2">Belongs to the type IA topoisomerase family.</text>
</comment>
<keyword evidence="4" id="KW-0479">Metal-binding</keyword>
<feature type="domain" description="Topo IA-type catalytic" evidence="10">
    <location>
        <begin position="129"/>
        <end position="602"/>
    </location>
</feature>
<dbReference type="EMBL" id="MK250088">
    <property type="protein sequence ID" value="QDY52166.1"/>
    <property type="molecule type" value="Genomic_DNA"/>
</dbReference>
<dbReference type="Pfam" id="PF13368">
    <property type="entry name" value="Toprim_C_rpt"/>
    <property type="match status" value="3"/>
</dbReference>
<evidence type="ECO:0000313" key="11">
    <source>
        <dbReference type="EMBL" id="QDY52166.1"/>
    </source>
</evidence>
<protein>
    <recommendedName>
        <fullName evidence="3">DNA topoisomerase</fullName>
        <ecNumber evidence="3">5.6.2.1</ecNumber>
    </recommendedName>
</protein>
<dbReference type="Gene3D" id="1.10.290.10">
    <property type="entry name" value="Topoisomerase I, domain 4"/>
    <property type="match status" value="1"/>
</dbReference>
<sequence length="789" mass="91915">MTKSLLVCESPAKIKYFEQYLGKDFIVKACFGHFRDLPKKQLSIDIDNNFKPKYISNPDKTKVISELKKEMKKCKNLYIASDYDREGEAIGWHLIQILKSKPENTKRIIFTEITKSAIQNAVKNPTKIDINMFYAQQARRILDRLIGYLISPILWKQIQSSYKEKQSLSAGRVQSVVVKLITEREKDIKEFESEPYFKVAGSFELPLDDKTLTLNAELNKDIPKKKVLDDYFKKSATGEFYIHSVKTKKTKRKPPEPFITSTLQQEASNKLGMSPKTTMSLAQELYEKGKITYMRTDLKRLSEEAKYKIKEKVEKEFGLNYYQDNKVKTKSDNTQEAHEACRPTNFDEFTLEENPNISSRANRLYKLIWTRTMMSQMKPADVEVTNIKIYLKNGSNIEKYHFVSKKEFIIFDGFLILNNYNKFSSEEEDEIKEKKEIIATQDDLKKIQEGLTLNYKNIIGNQKYSRHPQGRFTEASLIKKLDDLGIGRPSTYATMISNVQDRKYVEKKTLEGEEKECLKIELFEDKNINETKTKIKIGVEKNKLFPSDIGIIVTNFLEENFPNIMNYDFTAKIEEQLDQIAEGKKNWEDTVNEVFMRIKPKLDELNINPTQEKDKFKRKLGICPNTNLEVHTYIGKYGPLVHLKDPDGKKNKFSPLKDIKIEEVTLEQALELLKFPLKLGKLDRKEIQLCKGQYGFYIKYDKKNYSVDKEVSLEEAKEVIKNLSTGESENQNTNDLSVEIKTGKFGPYFTKDGKNYSIFKTYDVNNLTKKDIEKIITDKKKYESDKRKK</sequence>
<dbReference type="GO" id="GO:0003677">
    <property type="term" value="F:DNA binding"/>
    <property type="evidence" value="ECO:0007669"/>
    <property type="project" value="UniProtKB-KW"/>
</dbReference>
<dbReference type="GO" id="GO:0006265">
    <property type="term" value="P:DNA topological change"/>
    <property type="evidence" value="ECO:0007669"/>
    <property type="project" value="InterPro"/>
</dbReference>
<dbReference type="HAMAP" id="MF_00952">
    <property type="entry name" value="Topoisom_1_prok"/>
    <property type="match status" value="1"/>
</dbReference>
<accession>A0A5B8IE42</accession>
<dbReference type="Pfam" id="PF01751">
    <property type="entry name" value="Toprim"/>
    <property type="match status" value="1"/>
</dbReference>
<dbReference type="NCBIfam" id="TIGR01051">
    <property type="entry name" value="topA_bact"/>
    <property type="match status" value="1"/>
</dbReference>
<dbReference type="PANTHER" id="PTHR42785:SF1">
    <property type="entry name" value="DNA TOPOISOMERASE"/>
    <property type="match status" value="1"/>
</dbReference>
<proteinExistence type="inferred from homology"/>
<evidence type="ECO:0000256" key="1">
    <source>
        <dbReference type="ARBA" id="ARBA00000213"/>
    </source>
</evidence>
<dbReference type="SUPFAM" id="SSF56712">
    <property type="entry name" value="Prokaryotic type I DNA topoisomerase"/>
    <property type="match status" value="1"/>
</dbReference>
<gene>
    <name evidence="11" type="ORF">4_46</name>
</gene>
<dbReference type="PROSITE" id="PS52039">
    <property type="entry name" value="TOPO_IA_2"/>
    <property type="match status" value="1"/>
</dbReference>
<evidence type="ECO:0000256" key="7">
    <source>
        <dbReference type="ARBA" id="ARBA00023125"/>
    </source>
</evidence>
<dbReference type="PROSITE" id="PS50880">
    <property type="entry name" value="TOPRIM"/>
    <property type="match status" value="1"/>
</dbReference>
<dbReference type="Gene3D" id="3.40.50.140">
    <property type="match status" value="1"/>
</dbReference>
<dbReference type="InterPro" id="IPR013824">
    <property type="entry name" value="Topo_IA_cen_sub1"/>
</dbReference>
<dbReference type="PROSITE" id="PS00396">
    <property type="entry name" value="TOPO_IA_1"/>
    <property type="match status" value="1"/>
</dbReference>
<keyword evidence="5" id="KW-0460">Magnesium</keyword>
<dbReference type="Gene3D" id="2.70.20.10">
    <property type="entry name" value="Topoisomerase I, domain 3"/>
    <property type="match status" value="1"/>
</dbReference>
<dbReference type="InterPro" id="IPR013497">
    <property type="entry name" value="Topo_IA_cen"/>
</dbReference>
<name>A0A5B8IE42_9VIRU</name>
<dbReference type="InterPro" id="IPR034149">
    <property type="entry name" value="TOPRIM_TopoI"/>
</dbReference>
<dbReference type="SMART" id="SM00493">
    <property type="entry name" value="TOPRIM"/>
    <property type="match status" value="1"/>
</dbReference>
<comment type="catalytic activity">
    <reaction evidence="1">
        <text>ATP-independent breakage of single-stranded DNA, followed by passage and rejoining.</text>
        <dbReference type="EC" id="5.6.2.1"/>
    </reaction>
</comment>
<dbReference type="InterPro" id="IPR006171">
    <property type="entry name" value="TOPRIM_dom"/>
</dbReference>
<evidence type="ECO:0000259" key="10">
    <source>
        <dbReference type="PROSITE" id="PS52039"/>
    </source>
</evidence>
<dbReference type="InterPro" id="IPR025589">
    <property type="entry name" value="Toprim_C_rpt"/>
</dbReference>
<evidence type="ECO:0000259" key="9">
    <source>
        <dbReference type="PROSITE" id="PS50880"/>
    </source>
</evidence>
<dbReference type="CDD" id="cd00186">
    <property type="entry name" value="TOP1Ac"/>
    <property type="match status" value="1"/>
</dbReference>
<dbReference type="InterPro" id="IPR013825">
    <property type="entry name" value="Topo_IA_cen_sub2"/>
</dbReference>
<dbReference type="GO" id="GO:0003917">
    <property type="term" value="F:DNA topoisomerase type I (single strand cut, ATP-independent) activity"/>
    <property type="evidence" value="ECO:0007669"/>
    <property type="project" value="UniProtKB-EC"/>
</dbReference>